<dbReference type="Proteomes" id="UP000739538">
    <property type="component" value="Unassembled WGS sequence"/>
</dbReference>
<gene>
    <name evidence="1" type="ORF">KDA27_21175</name>
</gene>
<reference evidence="1" key="2">
    <citation type="journal article" date="2021" name="Microbiome">
        <title>Successional dynamics and alternative stable states in a saline activated sludge microbial community over 9 years.</title>
        <authorList>
            <person name="Wang Y."/>
            <person name="Ye J."/>
            <person name="Ju F."/>
            <person name="Liu L."/>
            <person name="Boyd J.A."/>
            <person name="Deng Y."/>
            <person name="Parks D.H."/>
            <person name="Jiang X."/>
            <person name="Yin X."/>
            <person name="Woodcroft B.J."/>
            <person name="Tyson G.W."/>
            <person name="Hugenholtz P."/>
            <person name="Polz M.F."/>
            <person name="Zhang T."/>
        </authorList>
    </citation>
    <scope>NUCLEOTIDE SEQUENCE</scope>
    <source>
        <strain evidence="1">HKST-UBA02</strain>
    </source>
</reference>
<name>A0A956NGC9_UNCEI</name>
<proteinExistence type="predicted"/>
<dbReference type="EMBL" id="JAGQHS010000160">
    <property type="protein sequence ID" value="MCA9758321.1"/>
    <property type="molecule type" value="Genomic_DNA"/>
</dbReference>
<dbReference type="Pfam" id="PF10012">
    <property type="entry name" value="DUF2255"/>
    <property type="match status" value="1"/>
</dbReference>
<evidence type="ECO:0000313" key="1">
    <source>
        <dbReference type="EMBL" id="MCA9758321.1"/>
    </source>
</evidence>
<dbReference type="CDD" id="cd06661">
    <property type="entry name" value="GGCT_like"/>
    <property type="match status" value="1"/>
</dbReference>
<dbReference type="InterPro" id="IPR036568">
    <property type="entry name" value="GGCT-like_sf"/>
</dbReference>
<dbReference type="SUPFAM" id="SSF110857">
    <property type="entry name" value="Gamma-glutamyl cyclotransferase-like"/>
    <property type="match status" value="1"/>
</dbReference>
<dbReference type="InterPro" id="IPR013024">
    <property type="entry name" value="GGCT-like"/>
</dbReference>
<evidence type="ECO:0000313" key="2">
    <source>
        <dbReference type="Proteomes" id="UP000739538"/>
    </source>
</evidence>
<protein>
    <submittedName>
        <fullName evidence="1">DUF2255 family protein</fullName>
    </submittedName>
</protein>
<accession>A0A956NGC9</accession>
<dbReference type="InterPro" id="IPR016888">
    <property type="entry name" value="UCP028498"/>
</dbReference>
<comment type="caution">
    <text evidence="1">The sequence shown here is derived from an EMBL/GenBank/DDBJ whole genome shotgun (WGS) entry which is preliminary data.</text>
</comment>
<dbReference type="Pfam" id="PF13772">
    <property type="entry name" value="AIG2_2"/>
    <property type="match status" value="1"/>
</dbReference>
<organism evidence="1 2">
    <name type="scientific">Eiseniibacteriota bacterium</name>
    <dbReference type="NCBI Taxonomy" id="2212470"/>
    <lineage>
        <taxon>Bacteria</taxon>
        <taxon>Candidatus Eiseniibacteriota</taxon>
    </lineage>
</organism>
<reference evidence="1" key="1">
    <citation type="submission" date="2020-04" db="EMBL/GenBank/DDBJ databases">
        <authorList>
            <person name="Zhang T."/>
        </authorList>
    </citation>
    <scope>NUCLEOTIDE SEQUENCE</scope>
    <source>
        <strain evidence="1">HKST-UBA02</strain>
    </source>
</reference>
<dbReference type="AlphaFoldDB" id="A0A956NGC9"/>
<dbReference type="Gene3D" id="3.10.490.10">
    <property type="entry name" value="Gamma-glutamyl cyclotransferase-like"/>
    <property type="match status" value="1"/>
</dbReference>
<sequence>MNPDGTAVFFYGLFMDESLLAAKGIRAPKPRVGYVDGYGLRIGQRATLVPEPSARTYGVLMMLEASDVGELYSGEGVSDYVPETVSVVLADGSVESATCYNLPASALQGTNPEYARSLLDLAGRLGLPEEHLQRIREQSESRAFPEEFLRFLRENTLAEIRVGPDRETFLEIWMVEVSGRIFARSWNRSLSGWFGQLVRGATGEVRFGETTMPISGESLPAQSPLMSAIDRAYLERFTQPYNVPYAEAISKPEYHAYTVEILPIRAGLS</sequence>